<sequence>MQPTDSKLRRAASRNKRKIRNVVHMKERTHPDNWPLQEVQTLEDLIADRAVTQSIRKEILHANYR</sequence>
<gene>
    <name evidence="1" type="ORF">KL86DPRO_10477</name>
</gene>
<dbReference type="AlphaFoldDB" id="A0A212J1P5"/>
<proteinExistence type="predicted"/>
<dbReference type="EMBL" id="FLUQ01000001">
    <property type="protein sequence ID" value="SBV93115.1"/>
    <property type="molecule type" value="Genomic_DNA"/>
</dbReference>
<accession>A0A212J1P5</accession>
<evidence type="ECO:0000313" key="1">
    <source>
        <dbReference type="EMBL" id="SBV93115.1"/>
    </source>
</evidence>
<name>A0A212J1P5_9DELT</name>
<protein>
    <submittedName>
        <fullName evidence="1">Uncharacterized protein</fullName>
    </submittedName>
</protein>
<organism evidence="1">
    <name type="scientific">uncultured delta proteobacterium</name>
    <dbReference type="NCBI Taxonomy" id="34034"/>
    <lineage>
        <taxon>Bacteria</taxon>
        <taxon>Deltaproteobacteria</taxon>
        <taxon>environmental samples</taxon>
    </lineage>
</organism>
<reference evidence="1" key="1">
    <citation type="submission" date="2016-04" db="EMBL/GenBank/DDBJ databases">
        <authorList>
            <person name="Evans L.H."/>
            <person name="Alamgir A."/>
            <person name="Owens N."/>
            <person name="Weber N.D."/>
            <person name="Virtaneva K."/>
            <person name="Barbian K."/>
            <person name="Babar A."/>
            <person name="Rosenke K."/>
        </authorList>
    </citation>
    <scope>NUCLEOTIDE SEQUENCE</scope>
    <source>
        <strain evidence="1">86</strain>
    </source>
</reference>